<proteinExistence type="inferred from homology"/>
<dbReference type="Pfam" id="PF01042">
    <property type="entry name" value="Ribonuc_L-PSP"/>
    <property type="match status" value="1"/>
</dbReference>
<dbReference type="AlphaFoldDB" id="A0A1L9PQN0"/>
<name>A0A1L9PQN0_ASPVE</name>
<organism evidence="2 3">
    <name type="scientific">Aspergillus versicolor CBS 583.65</name>
    <dbReference type="NCBI Taxonomy" id="1036611"/>
    <lineage>
        <taxon>Eukaryota</taxon>
        <taxon>Fungi</taxon>
        <taxon>Dikarya</taxon>
        <taxon>Ascomycota</taxon>
        <taxon>Pezizomycotina</taxon>
        <taxon>Eurotiomycetes</taxon>
        <taxon>Eurotiomycetidae</taxon>
        <taxon>Eurotiales</taxon>
        <taxon>Aspergillaceae</taxon>
        <taxon>Aspergillus</taxon>
        <taxon>Aspergillus subgen. Nidulantes</taxon>
    </lineage>
</organism>
<protein>
    <recommendedName>
        <fullName evidence="4">Reactive intermediate/imine deaminase</fullName>
    </recommendedName>
</protein>
<sequence>SQAIKTPPGASHIYLSGQIPAEASGALITGSMADKTRAILRNTESILKEAGAGLDGVVKVVAYLKDARSMPEFAKVYDAAFPHRPARSMVEVSALPAGVDIQVDFIAVC</sequence>
<comment type="similarity">
    <text evidence="1">Belongs to the RutC family.</text>
</comment>
<evidence type="ECO:0000313" key="2">
    <source>
        <dbReference type="EMBL" id="OJJ03762.1"/>
    </source>
</evidence>
<dbReference type="CDD" id="cd00448">
    <property type="entry name" value="YjgF_YER057c_UK114_family"/>
    <property type="match status" value="1"/>
</dbReference>
<dbReference type="SUPFAM" id="SSF55298">
    <property type="entry name" value="YjgF-like"/>
    <property type="match status" value="1"/>
</dbReference>
<dbReference type="VEuPathDB" id="FungiDB:ASPVEDRAFT_133604"/>
<reference evidence="3" key="1">
    <citation type="journal article" date="2017" name="Genome Biol.">
        <title>Comparative genomics reveals high biological diversity and specific adaptations in the industrially and medically important fungal genus Aspergillus.</title>
        <authorList>
            <person name="de Vries R.P."/>
            <person name="Riley R."/>
            <person name="Wiebenga A."/>
            <person name="Aguilar-Osorio G."/>
            <person name="Amillis S."/>
            <person name="Uchima C.A."/>
            <person name="Anderluh G."/>
            <person name="Asadollahi M."/>
            <person name="Askin M."/>
            <person name="Barry K."/>
            <person name="Battaglia E."/>
            <person name="Bayram O."/>
            <person name="Benocci T."/>
            <person name="Braus-Stromeyer S.A."/>
            <person name="Caldana C."/>
            <person name="Canovas D."/>
            <person name="Cerqueira G.C."/>
            <person name="Chen F."/>
            <person name="Chen W."/>
            <person name="Choi C."/>
            <person name="Clum A."/>
            <person name="Dos Santos R.A."/>
            <person name="Damasio A.R."/>
            <person name="Diallinas G."/>
            <person name="Emri T."/>
            <person name="Fekete E."/>
            <person name="Flipphi M."/>
            <person name="Freyberg S."/>
            <person name="Gallo A."/>
            <person name="Gournas C."/>
            <person name="Habgood R."/>
            <person name="Hainaut M."/>
            <person name="Harispe M.L."/>
            <person name="Henrissat B."/>
            <person name="Hilden K.S."/>
            <person name="Hope R."/>
            <person name="Hossain A."/>
            <person name="Karabika E."/>
            <person name="Karaffa L."/>
            <person name="Karanyi Z."/>
            <person name="Krasevec N."/>
            <person name="Kuo A."/>
            <person name="Kusch H."/>
            <person name="LaButti K."/>
            <person name="Lagendijk E.L."/>
            <person name="Lapidus A."/>
            <person name="Levasseur A."/>
            <person name="Lindquist E."/>
            <person name="Lipzen A."/>
            <person name="Logrieco A.F."/>
            <person name="MacCabe A."/>
            <person name="Maekelae M.R."/>
            <person name="Malavazi I."/>
            <person name="Melin P."/>
            <person name="Meyer V."/>
            <person name="Mielnichuk N."/>
            <person name="Miskei M."/>
            <person name="Molnar A.P."/>
            <person name="Mule G."/>
            <person name="Ngan C.Y."/>
            <person name="Orejas M."/>
            <person name="Orosz E."/>
            <person name="Ouedraogo J.P."/>
            <person name="Overkamp K.M."/>
            <person name="Park H.-S."/>
            <person name="Perrone G."/>
            <person name="Piumi F."/>
            <person name="Punt P.J."/>
            <person name="Ram A.F."/>
            <person name="Ramon A."/>
            <person name="Rauscher S."/>
            <person name="Record E."/>
            <person name="Riano-Pachon D.M."/>
            <person name="Robert V."/>
            <person name="Roehrig J."/>
            <person name="Ruller R."/>
            <person name="Salamov A."/>
            <person name="Salih N.S."/>
            <person name="Samson R.A."/>
            <person name="Sandor E."/>
            <person name="Sanguinetti M."/>
            <person name="Schuetze T."/>
            <person name="Sepcic K."/>
            <person name="Shelest E."/>
            <person name="Sherlock G."/>
            <person name="Sophianopoulou V."/>
            <person name="Squina F.M."/>
            <person name="Sun H."/>
            <person name="Susca A."/>
            <person name="Todd R.B."/>
            <person name="Tsang A."/>
            <person name="Unkles S.E."/>
            <person name="van de Wiele N."/>
            <person name="van Rossen-Uffink D."/>
            <person name="Oliveira J.V."/>
            <person name="Vesth T.C."/>
            <person name="Visser J."/>
            <person name="Yu J.-H."/>
            <person name="Zhou M."/>
            <person name="Andersen M.R."/>
            <person name="Archer D.B."/>
            <person name="Baker S.E."/>
            <person name="Benoit I."/>
            <person name="Brakhage A.A."/>
            <person name="Braus G.H."/>
            <person name="Fischer R."/>
            <person name="Frisvad J.C."/>
            <person name="Goldman G.H."/>
            <person name="Houbraken J."/>
            <person name="Oakley B."/>
            <person name="Pocsi I."/>
            <person name="Scazzocchio C."/>
            <person name="Seiboth B."/>
            <person name="vanKuyk P.A."/>
            <person name="Wortman J."/>
            <person name="Dyer P.S."/>
            <person name="Grigoriev I.V."/>
        </authorList>
    </citation>
    <scope>NUCLEOTIDE SEQUENCE [LARGE SCALE GENOMIC DNA]</scope>
    <source>
        <strain evidence="3">CBS 583.65</strain>
    </source>
</reference>
<dbReference type="STRING" id="1036611.A0A1L9PQN0"/>
<dbReference type="InterPro" id="IPR006175">
    <property type="entry name" value="YjgF/YER057c/UK114"/>
</dbReference>
<dbReference type="GO" id="GO:0019239">
    <property type="term" value="F:deaminase activity"/>
    <property type="evidence" value="ECO:0007669"/>
    <property type="project" value="TreeGrafter"/>
</dbReference>
<dbReference type="GeneID" id="63722560"/>
<dbReference type="RefSeq" id="XP_040669524.1">
    <property type="nucleotide sequence ID" value="XM_040807049.1"/>
</dbReference>
<dbReference type="InterPro" id="IPR035959">
    <property type="entry name" value="RutC-like_sf"/>
</dbReference>
<dbReference type="Gene3D" id="3.30.1330.40">
    <property type="entry name" value="RutC-like"/>
    <property type="match status" value="1"/>
</dbReference>
<evidence type="ECO:0000256" key="1">
    <source>
        <dbReference type="ARBA" id="ARBA00010552"/>
    </source>
</evidence>
<gene>
    <name evidence="2" type="ORF">ASPVEDRAFT_133604</name>
</gene>
<dbReference type="OrthoDB" id="309640at2759"/>
<evidence type="ECO:0000313" key="3">
    <source>
        <dbReference type="Proteomes" id="UP000184073"/>
    </source>
</evidence>
<dbReference type="PANTHER" id="PTHR11803">
    <property type="entry name" value="2-IMINOBUTANOATE/2-IMINOPROPANOATE DEAMINASE RIDA"/>
    <property type="match status" value="1"/>
</dbReference>
<evidence type="ECO:0008006" key="4">
    <source>
        <dbReference type="Google" id="ProtNLM"/>
    </source>
</evidence>
<dbReference type="GO" id="GO:0005739">
    <property type="term" value="C:mitochondrion"/>
    <property type="evidence" value="ECO:0007669"/>
    <property type="project" value="TreeGrafter"/>
</dbReference>
<dbReference type="EMBL" id="KV878130">
    <property type="protein sequence ID" value="OJJ03762.1"/>
    <property type="molecule type" value="Genomic_DNA"/>
</dbReference>
<dbReference type="GO" id="GO:0005829">
    <property type="term" value="C:cytosol"/>
    <property type="evidence" value="ECO:0007669"/>
    <property type="project" value="TreeGrafter"/>
</dbReference>
<dbReference type="Proteomes" id="UP000184073">
    <property type="component" value="Unassembled WGS sequence"/>
</dbReference>
<accession>A0A1L9PQN0</accession>
<feature type="non-terminal residue" evidence="2">
    <location>
        <position position="1"/>
    </location>
</feature>
<dbReference type="PANTHER" id="PTHR11803:SF58">
    <property type="entry name" value="PROTEIN HMF1-RELATED"/>
    <property type="match status" value="1"/>
</dbReference>
<keyword evidence="3" id="KW-1185">Reference proteome</keyword>